<sequence length="250" mass="28769">MSPRPHSSPKRWTEAEIDEKHLLDSKTSLRQQPKRLLAEISKLLNVIPQLCDRREKHRTRRHPGHRKNTPMSLLVRADNGSKWKSIGLDDLSFDPTVGDILVSEELAEMLLTRGDFWRRIRPKTVKDELKVNHVCEHALKISYRWGNETSTRDAKIYVSSALKEHDRKNGNGSLTRVNLLVPKTLDTQQTESASTVQPNYHLPPQTQPDKDRERERVALANKAHAENMKATQIKKEKKFEEALKKPATVT</sequence>
<proteinExistence type="predicted"/>
<dbReference type="EMBL" id="KN846958">
    <property type="protein sequence ID" value="KIW68045.1"/>
    <property type="molecule type" value="Genomic_DNA"/>
</dbReference>
<accession>A0A0D2FN85</accession>
<dbReference type="Proteomes" id="UP000054266">
    <property type="component" value="Unassembled WGS sequence"/>
</dbReference>
<evidence type="ECO:0000256" key="1">
    <source>
        <dbReference type="SAM" id="MobiDB-lite"/>
    </source>
</evidence>
<evidence type="ECO:0000313" key="3">
    <source>
        <dbReference type="Proteomes" id="UP000054266"/>
    </source>
</evidence>
<name>A0A0D2FN85_9EURO</name>
<keyword evidence="3" id="KW-1185">Reference proteome</keyword>
<feature type="region of interest" description="Disordered" evidence="1">
    <location>
        <begin position="190"/>
        <end position="214"/>
    </location>
</feature>
<reference evidence="2 3" key="1">
    <citation type="submission" date="2015-01" db="EMBL/GenBank/DDBJ databases">
        <title>The Genome Sequence of Capronia semiimmersa CBS27337.</title>
        <authorList>
            <consortium name="The Broad Institute Genomics Platform"/>
            <person name="Cuomo C."/>
            <person name="de Hoog S."/>
            <person name="Gorbushina A."/>
            <person name="Stielow B."/>
            <person name="Teixiera M."/>
            <person name="Abouelleil A."/>
            <person name="Chapman S.B."/>
            <person name="Priest M."/>
            <person name="Young S.K."/>
            <person name="Wortman J."/>
            <person name="Nusbaum C."/>
            <person name="Birren B."/>
        </authorList>
    </citation>
    <scope>NUCLEOTIDE SEQUENCE [LARGE SCALE GENOMIC DNA]</scope>
    <source>
        <strain evidence="2 3">CBS 27337</strain>
    </source>
</reference>
<gene>
    <name evidence="2" type="ORF">PV04_04015</name>
</gene>
<dbReference type="HOGENOM" id="CLU_1102801_0_0_1"/>
<protein>
    <submittedName>
        <fullName evidence="2">Uncharacterized protein</fullName>
    </submittedName>
</protein>
<evidence type="ECO:0000313" key="2">
    <source>
        <dbReference type="EMBL" id="KIW68045.1"/>
    </source>
</evidence>
<organism evidence="2 3">
    <name type="scientific">Phialophora macrospora</name>
    <dbReference type="NCBI Taxonomy" id="1851006"/>
    <lineage>
        <taxon>Eukaryota</taxon>
        <taxon>Fungi</taxon>
        <taxon>Dikarya</taxon>
        <taxon>Ascomycota</taxon>
        <taxon>Pezizomycotina</taxon>
        <taxon>Eurotiomycetes</taxon>
        <taxon>Chaetothyriomycetidae</taxon>
        <taxon>Chaetothyriales</taxon>
        <taxon>Herpotrichiellaceae</taxon>
        <taxon>Phialophora</taxon>
    </lineage>
</organism>
<dbReference type="AlphaFoldDB" id="A0A0D2FN85"/>